<dbReference type="UniPathway" id="UPA00046">
    <property type="reaction ID" value="UER00505"/>
</dbReference>
<feature type="binding site" evidence="6">
    <location>
        <position position="64"/>
    </location>
    <ligand>
        <name>Zn(2+)</name>
        <dbReference type="ChEBI" id="CHEBI:29105"/>
        <label>1</label>
        <note>catalytic</note>
    </ligand>
</feature>
<keyword evidence="3 6" id="KW-0862">Zinc</keyword>
<evidence type="ECO:0000313" key="10">
    <source>
        <dbReference type="EMBL" id="PUE04483.1"/>
    </source>
</evidence>
<feature type="binding site" evidence="6">
    <location>
        <position position="175"/>
    </location>
    <ligand>
        <name>NAD(+)</name>
        <dbReference type="ChEBI" id="CHEBI:57540"/>
    </ligand>
</feature>
<dbReference type="EC" id="1.1.1.103" evidence="6 7"/>
<evidence type="ECO:0000256" key="7">
    <source>
        <dbReference type="NCBIfam" id="TIGR00692"/>
    </source>
</evidence>
<proteinExistence type="inferred from homology"/>
<comment type="subunit">
    <text evidence="6">Homotetramer.</text>
</comment>
<feature type="domain" description="Alcohol dehydrogenase-like N-terminal" evidence="9">
    <location>
        <begin position="24"/>
        <end position="134"/>
    </location>
</feature>
<feature type="active site" description="Charge relay system" evidence="6">
    <location>
        <position position="40"/>
    </location>
</feature>
<dbReference type="Gene3D" id="3.90.180.10">
    <property type="entry name" value="Medium-chain alcohol dehydrogenases, catalytic domain"/>
    <property type="match status" value="1"/>
</dbReference>
<comment type="cofactor">
    <cofactor evidence="6">
        <name>Zn(2+)</name>
        <dbReference type="ChEBI" id="CHEBI:29105"/>
    </cofactor>
    <text evidence="6">Binds 2 Zn(2+) ions per subunit.</text>
</comment>
<dbReference type="PANTHER" id="PTHR43401:SF2">
    <property type="entry name" value="L-THREONINE 3-DEHYDROGENASE"/>
    <property type="match status" value="1"/>
</dbReference>
<reference evidence="10 11" key="1">
    <citation type="submission" date="2018-01" db="EMBL/GenBank/DDBJ databases">
        <title>Novel co-symbiosis in the lucinid bivalve Phacoides pectinatus.</title>
        <authorList>
            <person name="Lim S.J."/>
            <person name="Davis B.G."/>
            <person name="Gill D.E."/>
            <person name="Engel A.S."/>
            <person name="Anderson L.C."/>
            <person name="Campbell B.J."/>
        </authorList>
    </citation>
    <scope>NUCLEOTIDE SEQUENCE [LARGE SCALE GENOMIC DNA]</scope>
    <source>
        <strain evidence="10">N3_P5</strain>
    </source>
</reference>
<comment type="pathway">
    <text evidence="6">Amino-acid degradation; L-threonine degradation via oxydo-reductase pathway; glycine from L-threonine: step 1/2.</text>
</comment>
<dbReference type="GO" id="GO:0019518">
    <property type="term" value="P:L-threonine catabolic process to glycine"/>
    <property type="evidence" value="ECO:0007669"/>
    <property type="project" value="UniProtKB-UniPathway"/>
</dbReference>
<dbReference type="SUPFAM" id="SSF50129">
    <property type="entry name" value="GroES-like"/>
    <property type="match status" value="1"/>
</dbReference>
<keyword evidence="1 6" id="KW-0963">Cytoplasm</keyword>
<comment type="function">
    <text evidence="6">Catalyzes the NAD(+)-dependent oxidation of L-threonine to 2-amino-3-ketobutyrate.</text>
</comment>
<feature type="binding site" evidence="6">
    <location>
        <position position="93"/>
    </location>
    <ligand>
        <name>Zn(2+)</name>
        <dbReference type="ChEBI" id="CHEBI:29105"/>
        <label>2</label>
    </ligand>
</feature>
<comment type="subcellular location">
    <subcellularLocation>
        <location evidence="6">Cytoplasm</location>
    </subcellularLocation>
</comment>
<dbReference type="NCBIfam" id="NF003808">
    <property type="entry name" value="PRK05396.1"/>
    <property type="match status" value="1"/>
</dbReference>
<gene>
    <name evidence="6" type="primary">tdh</name>
    <name evidence="10" type="ORF">C3L24_03115</name>
</gene>
<feature type="binding site" evidence="6">
    <location>
        <position position="99"/>
    </location>
    <ligand>
        <name>Zn(2+)</name>
        <dbReference type="ChEBI" id="CHEBI:29105"/>
        <label>2</label>
    </ligand>
</feature>
<feature type="active site" description="Charge relay system" evidence="6">
    <location>
        <position position="43"/>
    </location>
</feature>
<dbReference type="HAMAP" id="MF_00627">
    <property type="entry name" value="Thr_dehydrog"/>
    <property type="match status" value="1"/>
</dbReference>
<evidence type="ECO:0000259" key="8">
    <source>
        <dbReference type="Pfam" id="PF00107"/>
    </source>
</evidence>
<evidence type="ECO:0000313" key="11">
    <source>
        <dbReference type="Proteomes" id="UP000250928"/>
    </source>
</evidence>
<feature type="binding site" evidence="6">
    <location>
        <position position="63"/>
    </location>
    <ligand>
        <name>Zn(2+)</name>
        <dbReference type="ChEBI" id="CHEBI:29105"/>
        <label>1</label>
        <note>catalytic</note>
    </ligand>
</feature>
<dbReference type="Pfam" id="PF08240">
    <property type="entry name" value="ADH_N"/>
    <property type="match status" value="1"/>
</dbReference>
<dbReference type="Pfam" id="PF00107">
    <property type="entry name" value="ADH_zinc_N"/>
    <property type="match status" value="1"/>
</dbReference>
<comment type="similarity">
    <text evidence="6">Belongs to the zinc-containing alcohol dehydrogenase family.</text>
</comment>
<dbReference type="GO" id="GO:0008743">
    <property type="term" value="F:L-threonine 3-dehydrogenase activity"/>
    <property type="evidence" value="ECO:0007669"/>
    <property type="project" value="UniProtKB-UniRule"/>
</dbReference>
<feature type="domain" description="Alcohol dehydrogenase-like C-terminal" evidence="8">
    <location>
        <begin position="174"/>
        <end position="299"/>
    </location>
</feature>
<dbReference type="InterPro" id="IPR011032">
    <property type="entry name" value="GroES-like_sf"/>
</dbReference>
<dbReference type="SUPFAM" id="SSF51735">
    <property type="entry name" value="NAD(P)-binding Rossmann-fold domains"/>
    <property type="match status" value="1"/>
</dbReference>
<organism evidence="10 11">
    <name type="scientific">Candidatus Sedimenticola endophacoides</name>
    <dbReference type="NCBI Taxonomy" id="2548426"/>
    <lineage>
        <taxon>Bacteria</taxon>
        <taxon>Pseudomonadati</taxon>
        <taxon>Pseudomonadota</taxon>
        <taxon>Gammaproteobacteria</taxon>
        <taxon>Chromatiales</taxon>
        <taxon>Sedimenticolaceae</taxon>
        <taxon>Sedimenticola</taxon>
    </lineage>
</organism>
<feature type="site" description="Important for catalytic activity for the proton relay mechanism but does not participate directly in the coordination of zinc atom" evidence="6">
    <location>
        <position position="148"/>
    </location>
</feature>
<dbReference type="InterPro" id="IPR002328">
    <property type="entry name" value="ADH_Zn_CS"/>
</dbReference>
<accession>A0A6N4E1V7</accession>
<dbReference type="InterPro" id="IPR013149">
    <property type="entry name" value="ADH-like_C"/>
</dbReference>
<feature type="binding site" evidence="6">
    <location>
        <position position="107"/>
    </location>
    <ligand>
        <name>Zn(2+)</name>
        <dbReference type="ChEBI" id="CHEBI:29105"/>
        <label>2</label>
    </ligand>
</feature>
<feature type="binding site" evidence="6">
    <location>
        <position position="96"/>
    </location>
    <ligand>
        <name>Zn(2+)</name>
        <dbReference type="ChEBI" id="CHEBI:29105"/>
        <label>2</label>
    </ligand>
</feature>
<feature type="binding site" evidence="6">
    <location>
        <begin position="288"/>
        <end position="289"/>
    </location>
    <ligand>
        <name>NAD(+)</name>
        <dbReference type="ChEBI" id="CHEBI:57540"/>
    </ligand>
</feature>
<protein>
    <recommendedName>
        <fullName evidence="6 7">L-threonine 3-dehydrogenase</fullName>
        <shortName evidence="6">TDH</shortName>
        <ecNumber evidence="6 7">1.1.1.103</ecNumber>
    </recommendedName>
</protein>
<evidence type="ECO:0000256" key="2">
    <source>
        <dbReference type="ARBA" id="ARBA00022723"/>
    </source>
</evidence>
<keyword evidence="5 6" id="KW-0520">NAD</keyword>
<evidence type="ECO:0000259" key="9">
    <source>
        <dbReference type="Pfam" id="PF08240"/>
    </source>
</evidence>
<dbReference type="InterPro" id="IPR013154">
    <property type="entry name" value="ADH-like_N"/>
</dbReference>
<feature type="binding site" evidence="6">
    <location>
        <position position="195"/>
    </location>
    <ligand>
        <name>NAD(+)</name>
        <dbReference type="ChEBI" id="CHEBI:57540"/>
    </ligand>
</feature>
<dbReference type="InterPro" id="IPR036291">
    <property type="entry name" value="NAD(P)-bd_dom_sf"/>
</dbReference>
<dbReference type="PROSITE" id="PS00059">
    <property type="entry name" value="ADH_ZINC"/>
    <property type="match status" value="1"/>
</dbReference>
<dbReference type="NCBIfam" id="TIGR00692">
    <property type="entry name" value="tdh"/>
    <property type="match status" value="1"/>
</dbReference>
<evidence type="ECO:0000256" key="4">
    <source>
        <dbReference type="ARBA" id="ARBA00023002"/>
    </source>
</evidence>
<evidence type="ECO:0000256" key="3">
    <source>
        <dbReference type="ARBA" id="ARBA00022833"/>
    </source>
</evidence>
<dbReference type="InterPro" id="IPR004627">
    <property type="entry name" value="L-Threonine_3-DHase"/>
</dbReference>
<dbReference type="AlphaFoldDB" id="A0A6N4E1V7"/>
<dbReference type="Gene3D" id="3.40.50.720">
    <property type="entry name" value="NAD(P)-binding Rossmann-like Domain"/>
    <property type="match status" value="1"/>
</dbReference>
<feature type="binding site" evidence="6">
    <location>
        <begin position="264"/>
        <end position="266"/>
    </location>
    <ligand>
        <name>NAD(+)</name>
        <dbReference type="ChEBI" id="CHEBI:57540"/>
    </ligand>
</feature>
<keyword evidence="2 6" id="KW-0479">Metal-binding</keyword>
<comment type="catalytic activity">
    <reaction evidence="6">
        <text>L-threonine + NAD(+) = (2S)-2-amino-3-oxobutanoate + NADH + H(+)</text>
        <dbReference type="Rhea" id="RHEA:13161"/>
        <dbReference type="ChEBI" id="CHEBI:15378"/>
        <dbReference type="ChEBI" id="CHEBI:57540"/>
        <dbReference type="ChEBI" id="CHEBI:57926"/>
        <dbReference type="ChEBI" id="CHEBI:57945"/>
        <dbReference type="ChEBI" id="CHEBI:78948"/>
        <dbReference type="EC" id="1.1.1.103"/>
    </reaction>
</comment>
<keyword evidence="4 6" id="KW-0560">Oxidoreductase</keyword>
<dbReference type="GO" id="GO:0008270">
    <property type="term" value="F:zinc ion binding"/>
    <property type="evidence" value="ECO:0007669"/>
    <property type="project" value="UniProtKB-UniRule"/>
</dbReference>
<evidence type="ECO:0000256" key="6">
    <source>
        <dbReference type="HAMAP-Rule" id="MF_00627"/>
    </source>
</evidence>
<feature type="binding site" evidence="6">
    <location>
        <position position="200"/>
    </location>
    <ligand>
        <name>NAD(+)</name>
        <dbReference type="ChEBI" id="CHEBI:57540"/>
    </ligand>
</feature>
<dbReference type="GO" id="GO:0005737">
    <property type="term" value="C:cytoplasm"/>
    <property type="evidence" value="ECO:0007669"/>
    <property type="project" value="UniProtKB-SubCell"/>
</dbReference>
<dbReference type="InterPro" id="IPR050129">
    <property type="entry name" value="Zn_alcohol_dh"/>
</dbReference>
<name>A0A6N4E1V7_9GAMM</name>
<evidence type="ECO:0000256" key="1">
    <source>
        <dbReference type="ARBA" id="ARBA00022490"/>
    </source>
</evidence>
<comment type="caution">
    <text evidence="10">The sequence shown here is derived from an EMBL/GenBank/DDBJ whole genome shotgun (WGS) entry which is preliminary data.</text>
</comment>
<dbReference type="EMBL" id="PQCO01000123">
    <property type="protein sequence ID" value="PUE04483.1"/>
    <property type="molecule type" value="Genomic_DNA"/>
</dbReference>
<dbReference type="Proteomes" id="UP000250928">
    <property type="component" value="Unassembled WGS sequence"/>
</dbReference>
<evidence type="ECO:0000256" key="5">
    <source>
        <dbReference type="ARBA" id="ARBA00023027"/>
    </source>
</evidence>
<feature type="binding site" evidence="6">
    <location>
        <position position="38"/>
    </location>
    <ligand>
        <name>Zn(2+)</name>
        <dbReference type="ChEBI" id="CHEBI:29105"/>
        <label>1</label>
        <note>catalytic</note>
    </ligand>
</feature>
<dbReference type="PANTHER" id="PTHR43401">
    <property type="entry name" value="L-THREONINE 3-DEHYDROGENASE"/>
    <property type="match status" value="1"/>
</dbReference>
<sequence length="345" mass="38118">MNALVKKHAKEGLWLERVPVPEVGNNDVLVKIHKTAICGTDVHIYKWDEWAQRTIPVPMTIGHEFAGEIVEKGANVEGVEIGDIVSGEGHIVCERCRNCLAGRRHLCPNTVGVGVNRTGCFAEYLAIPAKNVYRPSRPIPTEVLACFDPYGNAVHTALSFNMVGEDVLITGAGPIGIMAAMVADHCGARNIVITDINDYRLDLARELVPRATPFNVRIETITRDFMRGCGIFEGFDVGLEMSGSPHAFRDMLSMMINGGSIAMLGIVPNGTGIDWDQVVFKGLNIKGIYGREIFETWYKGTMMYQTGLPLEKIITHRFHYSEFQEGFDIMCSGDSGKVVLNWEEV</sequence>